<proteinExistence type="predicted"/>
<dbReference type="FunFam" id="3.30.200.20:FF:000910">
    <property type="entry name" value="Cysteine-rich receptor-like protein kinase 11"/>
    <property type="match status" value="1"/>
</dbReference>
<dbReference type="Pfam" id="PF07714">
    <property type="entry name" value="PK_Tyr_Ser-Thr"/>
    <property type="match status" value="1"/>
</dbReference>
<evidence type="ECO:0000313" key="6">
    <source>
        <dbReference type="EMBL" id="KAL0305841.1"/>
    </source>
</evidence>
<keyword evidence="6" id="KW-0808">Transferase</keyword>
<dbReference type="GO" id="GO:0005524">
    <property type="term" value="F:ATP binding"/>
    <property type="evidence" value="ECO:0007669"/>
    <property type="project" value="InterPro"/>
</dbReference>
<dbReference type="AlphaFoldDB" id="A0AAW2KI72"/>
<evidence type="ECO:0000259" key="4">
    <source>
        <dbReference type="PROSITE" id="PS50011"/>
    </source>
</evidence>
<evidence type="ECO:0000256" key="1">
    <source>
        <dbReference type="ARBA" id="ARBA00022729"/>
    </source>
</evidence>
<dbReference type="SUPFAM" id="SSF51110">
    <property type="entry name" value="alpha-D-mannose-specific plant lectins"/>
    <property type="match status" value="1"/>
</dbReference>
<dbReference type="PROSITE" id="PS50011">
    <property type="entry name" value="PROTEIN_KINASE_DOM"/>
    <property type="match status" value="1"/>
</dbReference>
<dbReference type="InterPro" id="IPR011009">
    <property type="entry name" value="Kinase-like_dom_sf"/>
</dbReference>
<feature type="domain" description="Bulb-type lectin" evidence="5">
    <location>
        <begin position="1"/>
        <end position="84"/>
    </location>
</feature>
<protein>
    <submittedName>
        <fullName evidence="6">G-type lectin S-receptor-like serine/threonine-protein kinase</fullName>
    </submittedName>
</protein>
<accession>A0AAW2KI72</accession>
<dbReference type="Gene3D" id="2.90.10.10">
    <property type="entry name" value="Bulb-type lectin domain"/>
    <property type="match status" value="1"/>
</dbReference>
<dbReference type="Gene3D" id="3.30.200.20">
    <property type="entry name" value="Phosphorylase Kinase, domain 1"/>
    <property type="match status" value="1"/>
</dbReference>
<dbReference type="InterPro" id="IPR001245">
    <property type="entry name" value="Ser-Thr/Tyr_kinase_cat_dom"/>
</dbReference>
<keyword evidence="2" id="KW-0325">Glycoprotein</keyword>
<dbReference type="PANTHER" id="PTHR32444">
    <property type="entry name" value="BULB-TYPE LECTIN DOMAIN-CONTAINING PROTEIN"/>
    <property type="match status" value="1"/>
</dbReference>
<dbReference type="Pfam" id="PF01453">
    <property type="entry name" value="B_lectin"/>
    <property type="match status" value="1"/>
</dbReference>
<keyword evidence="3" id="KW-0472">Membrane</keyword>
<reference evidence="6" key="2">
    <citation type="journal article" date="2024" name="Plant">
        <title>Genomic evolution and insights into agronomic trait innovations of Sesamum species.</title>
        <authorList>
            <person name="Miao H."/>
            <person name="Wang L."/>
            <person name="Qu L."/>
            <person name="Liu H."/>
            <person name="Sun Y."/>
            <person name="Le M."/>
            <person name="Wang Q."/>
            <person name="Wei S."/>
            <person name="Zheng Y."/>
            <person name="Lin W."/>
            <person name="Duan Y."/>
            <person name="Cao H."/>
            <person name="Xiong S."/>
            <person name="Wang X."/>
            <person name="Wei L."/>
            <person name="Li C."/>
            <person name="Ma Q."/>
            <person name="Ju M."/>
            <person name="Zhao R."/>
            <person name="Li G."/>
            <person name="Mu C."/>
            <person name="Tian Q."/>
            <person name="Mei H."/>
            <person name="Zhang T."/>
            <person name="Gao T."/>
            <person name="Zhang H."/>
        </authorList>
    </citation>
    <scope>NUCLEOTIDE SEQUENCE</scope>
    <source>
        <strain evidence="6">G02</strain>
    </source>
</reference>
<keyword evidence="3" id="KW-0812">Transmembrane</keyword>
<comment type="caution">
    <text evidence="6">The sequence shown here is derived from an EMBL/GenBank/DDBJ whole genome shotgun (WGS) entry which is preliminary data.</text>
</comment>
<dbReference type="InterPro" id="IPR000719">
    <property type="entry name" value="Prot_kinase_dom"/>
</dbReference>
<reference evidence="6" key="1">
    <citation type="submission" date="2020-06" db="EMBL/GenBank/DDBJ databases">
        <authorList>
            <person name="Li T."/>
            <person name="Hu X."/>
            <person name="Zhang T."/>
            <person name="Song X."/>
            <person name="Zhang H."/>
            <person name="Dai N."/>
            <person name="Sheng W."/>
            <person name="Hou X."/>
            <person name="Wei L."/>
        </authorList>
    </citation>
    <scope>NUCLEOTIDE SEQUENCE</scope>
    <source>
        <strain evidence="6">G02</strain>
        <tissue evidence="6">Leaf</tissue>
    </source>
</reference>
<feature type="domain" description="Protein kinase" evidence="4">
    <location>
        <begin position="109"/>
        <end position="262"/>
    </location>
</feature>
<dbReference type="EMBL" id="JACGWJ010000028">
    <property type="protein sequence ID" value="KAL0305841.1"/>
    <property type="molecule type" value="Genomic_DNA"/>
</dbReference>
<keyword evidence="3" id="KW-1133">Transmembrane helix</keyword>
<keyword evidence="6" id="KW-0418">Kinase</keyword>
<sequence>MAIWYYFLRHPSPGWNRERPLNDSSGTVSISSSGNIVLMNGNKEIIWSSDVTLSLPMNTTAQLLNSGNLVLRDTSSGSTLWDSHRHPFDSFLPTMKKFDSDAGSDFYFRVAYSELGTEKDHKVVVIVSVTAGLLAASVCLLLSWWMCKHQHGNMLLQHMENGEHGTLTNGKEVAVKRLSAASGQGVEEFMTEVVVISKLQHRNLVRLLGCCVEKGEKMLIYEYLQNKSLDVFLFGQSTSLFNFNSTLTVSIIPTFCYNKFSF</sequence>
<name>A0AAW2KI72_SESRA</name>
<feature type="transmembrane region" description="Helical" evidence="3">
    <location>
        <begin position="123"/>
        <end position="146"/>
    </location>
</feature>
<dbReference type="PROSITE" id="PS50927">
    <property type="entry name" value="BULB_LECTIN"/>
    <property type="match status" value="1"/>
</dbReference>
<dbReference type="InterPro" id="IPR001480">
    <property type="entry name" value="Bulb-type_lectin_dom"/>
</dbReference>
<dbReference type="InterPro" id="IPR036426">
    <property type="entry name" value="Bulb-type_lectin_dom_sf"/>
</dbReference>
<evidence type="ECO:0000259" key="5">
    <source>
        <dbReference type="PROSITE" id="PS50927"/>
    </source>
</evidence>
<evidence type="ECO:0000256" key="3">
    <source>
        <dbReference type="SAM" id="Phobius"/>
    </source>
</evidence>
<gene>
    <name evidence="6" type="ORF">Sradi_6001400</name>
</gene>
<keyword evidence="1" id="KW-0732">Signal</keyword>
<evidence type="ECO:0000256" key="2">
    <source>
        <dbReference type="ARBA" id="ARBA00023180"/>
    </source>
</evidence>
<organism evidence="6">
    <name type="scientific">Sesamum radiatum</name>
    <name type="common">Black benniseed</name>
    <dbReference type="NCBI Taxonomy" id="300843"/>
    <lineage>
        <taxon>Eukaryota</taxon>
        <taxon>Viridiplantae</taxon>
        <taxon>Streptophyta</taxon>
        <taxon>Embryophyta</taxon>
        <taxon>Tracheophyta</taxon>
        <taxon>Spermatophyta</taxon>
        <taxon>Magnoliopsida</taxon>
        <taxon>eudicotyledons</taxon>
        <taxon>Gunneridae</taxon>
        <taxon>Pentapetalae</taxon>
        <taxon>asterids</taxon>
        <taxon>lamiids</taxon>
        <taxon>Lamiales</taxon>
        <taxon>Pedaliaceae</taxon>
        <taxon>Sesamum</taxon>
    </lineage>
</organism>
<dbReference type="SUPFAM" id="SSF56112">
    <property type="entry name" value="Protein kinase-like (PK-like)"/>
    <property type="match status" value="1"/>
</dbReference>
<dbReference type="GO" id="GO:0004672">
    <property type="term" value="F:protein kinase activity"/>
    <property type="evidence" value="ECO:0007669"/>
    <property type="project" value="InterPro"/>
</dbReference>
<dbReference type="PANTHER" id="PTHR32444:SF198">
    <property type="entry name" value="BULB-TYPE LECTIN DOMAIN-CONTAINING PROTEIN"/>
    <property type="match status" value="1"/>
</dbReference>